<keyword evidence="5" id="KW-0282">Flagellum</keyword>
<dbReference type="Pfam" id="PF05130">
    <property type="entry name" value="FlgN"/>
    <property type="match status" value="1"/>
</dbReference>
<evidence type="ECO:0000313" key="5">
    <source>
        <dbReference type="EMBL" id="SHI19258.1"/>
    </source>
</evidence>
<evidence type="ECO:0000256" key="1">
    <source>
        <dbReference type="ARBA" id="ARBA00002397"/>
    </source>
</evidence>
<dbReference type="Gene3D" id="1.20.58.300">
    <property type="entry name" value="FlgN-like"/>
    <property type="match status" value="1"/>
</dbReference>
<keyword evidence="5" id="KW-0966">Cell projection</keyword>
<proteinExistence type="inferred from homology"/>
<protein>
    <submittedName>
        <fullName evidence="5">Flagella synthesis protein FlgN</fullName>
    </submittedName>
</protein>
<comment type="similarity">
    <text evidence="2">Belongs to the FlgN family.</text>
</comment>
<dbReference type="SUPFAM" id="SSF140566">
    <property type="entry name" value="FlgN-like"/>
    <property type="match status" value="1"/>
</dbReference>
<dbReference type="EMBL" id="FQXE01000012">
    <property type="protein sequence ID" value="SHI19258.1"/>
    <property type="molecule type" value="Genomic_DNA"/>
</dbReference>
<comment type="function">
    <text evidence="1">Required for the efficient initiation of filament assembly.</text>
</comment>
<dbReference type="OrthoDB" id="8641527at2"/>
<keyword evidence="6" id="KW-1185">Reference proteome</keyword>
<organism evidence="5 6">
    <name type="scientific">Pollutimonas bauzanensis</name>
    <dbReference type="NCBI Taxonomy" id="658167"/>
    <lineage>
        <taxon>Bacteria</taxon>
        <taxon>Pseudomonadati</taxon>
        <taxon>Pseudomonadota</taxon>
        <taxon>Betaproteobacteria</taxon>
        <taxon>Burkholderiales</taxon>
        <taxon>Alcaligenaceae</taxon>
        <taxon>Pollutimonas</taxon>
    </lineage>
</organism>
<dbReference type="Proteomes" id="UP000184226">
    <property type="component" value="Unassembled WGS sequence"/>
</dbReference>
<dbReference type="InterPro" id="IPR036679">
    <property type="entry name" value="FlgN-like_sf"/>
</dbReference>
<name>A0A1M5Z580_9BURK</name>
<accession>A0A1M5Z580</accession>
<dbReference type="STRING" id="658167.SAMN04488135_11290"/>
<dbReference type="AlphaFoldDB" id="A0A1M5Z580"/>
<dbReference type="RefSeq" id="WP_073106374.1">
    <property type="nucleotide sequence ID" value="NZ_FQXE01000012.1"/>
</dbReference>
<dbReference type="GO" id="GO:0044780">
    <property type="term" value="P:bacterial-type flagellum assembly"/>
    <property type="evidence" value="ECO:0007669"/>
    <property type="project" value="InterPro"/>
</dbReference>
<feature type="region of interest" description="Disordered" evidence="4">
    <location>
        <begin position="139"/>
        <end position="158"/>
    </location>
</feature>
<evidence type="ECO:0000256" key="4">
    <source>
        <dbReference type="SAM" id="MobiDB-lite"/>
    </source>
</evidence>
<gene>
    <name evidence="5" type="ORF">SAMN04488135_11290</name>
</gene>
<evidence type="ECO:0000256" key="2">
    <source>
        <dbReference type="ARBA" id="ARBA00007703"/>
    </source>
</evidence>
<evidence type="ECO:0000256" key="3">
    <source>
        <dbReference type="ARBA" id="ARBA00022795"/>
    </source>
</evidence>
<reference evidence="5 6" key="1">
    <citation type="submission" date="2016-11" db="EMBL/GenBank/DDBJ databases">
        <authorList>
            <person name="Jaros S."/>
            <person name="Januszkiewicz K."/>
            <person name="Wedrychowicz H."/>
        </authorList>
    </citation>
    <scope>NUCLEOTIDE SEQUENCE [LARGE SCALE GENOMIC DNA]</scope>
    <source>
        <strain evidence="5 6">CGMCC 1.10190</strain>
    </source>
</reference>
<dbReference type="InterPro" id="IPR007809">
    <property type="entry name" value="FlgN-like"/>
</dbReference>
<evidence type="ECO:0000313" key="6">
    <source>
        <dbReference type="Proteomes" id="UP000184226"/>
    </source>
</evidence>
<keyword evidence="5" id="KW-0969">Cilium</keyword>
<sequence length="158" mass="16587">MNNAVLQLQKCLDHEVDLIQGFISVLEAEAHALIEAGDTDALSASTENKNRYADQLMSVADERQGLLAQLGYSDDRAGLDAAAHDHPALLSSSEALLEKARAAAELNASNGVVIDTFLAHNQQALDALRSLAGASSLYDASGRTPRGGKGVSKNFKAG</sequence>
<keyword evidence="3" id="KW-1005">Bacterial flagellum biogenesis</keyword>